<dbReference type="AlphaFoldDB" id="V6J3G5"/>
<dbReference type="RefSeq" id="WP_023508631.1">
    <property type="nucleotide sequence ID" value="NZ_AWTC01000001.1"/>
</dbReference>
<sequence length="101" mass="11836">MTVEPETIKAYLENPIKAIEDAKNNVYTETDIQVMIDDVYKQLDPSYKNLGPYQKLIFGWSMNAPKMLMSQNYLDEVIKPFIKKVNSELNWQLRTPADFMK</sequence>
<comment type="caution">
    <text evidence="1">The sequence shown here is derived from an EMBL/GenBank/DDBJ whole genome shotgun (WGS) entry which is preliminary data.</text>
</comment>
<dbReference type="EMBL" id="AWTC01000001">
    <property type="protein sequence ID" value="EST13696.1"/>
    <property type="molecule type" value="Genomic_DNA"/>
</dbReference>
<reference evidence="1 2" key="1">
    <citation type="journal article" date="2013" name="Genome Announc.">
        <title>Genome Sequence of Sporolactobacillus laevolacticus DSM442, an Efficient Polymer-Grade D-Lactate Producer from Agricultural Waste Cottonseed as a Nitrogen Source.</title>
        <authorList>
            <person name="Wang H."/>
            <person name="Wang L."/>
            <person name="Ju J."/>
            <person name="Yu B."/>
            <person name="Ma Y."/>
        </authorList>
    </citation>
    <scope>NUCLEOTIDE SEQUENCE [LARGE SCALE GENOMIC DNA]</scope>
    <source>
        <strain evidence="1 2">DSM 442</strain>
    </source>
</reference>
<proteinExistence type="predicted"/>
<evidence type="ECO:0000313" key="2">
    <source>
        <dbReference type="Proteomes" id="UP000018296"/>
    </source>
</evidence>
<evidence type="ECO:0000313" key="1">
    <source>
        <dbReference type="EMBL" id="EST13696.1"/>
    </source>
</evidence>
<gene>
    <name evidence="1" type="ORF">P343_01570</name>
</gene>
<dbReference type="Proteomes" id="UP000018296">
    <property type="component" value="Unassembled WGS sequence"/>
</dbReference>
<dbReference type="OrthoDB" id="2989320at2"/>
<keyword evidence="2" id="KW-1185">Reference proteome</keyword>
<protein>
    <submittedName>
        <fullName evidence="1">Uncharacterized protein</fullName>
    </submittedName>
</protein>
<organism evidence="1 2">
    <name type="scientific">Sporolactobacillus laevolacticus DSM 442</name>
    <dbReference type="NCBI Taxonomy" id="1395513"/>
    <lineage>
        <taxon>Bacteria</taxon>
        <taxon>Bacillati</taxon>
        <taxon>Bacillota</taxon>
        <taxon>Bacilli</taxon>
        <taxon>Bacillales</taxon>
        <taxon>Sporolactobacillaceae</taxon>
        <taxon>Sporolactobacillus</taxon>
    </lineage>
</organism>
<name>V6J3G5_9BACL</name>
<accession>V6J3G5</accession>
<dbReference type="PATRIC" id="fig|1395513.3.peg.319"/>